<dbReference type="InterPro" id="IPR036412">
    <property type="entry name" value="HAD-like_sf"/>
</dbReference>
<protein>
    <recommendedName>
        <fullName evidence="1">SIS domain-containing protein</fullName>
    </recommendedName>
</protein>
<sequence>MGKPYAAELDAIPSTFEWATQQSVEPLQRYLSRWTGEYACFVGSGGSYSAAYAAAELREIAHGSPTRALTPMELSAKARFTPSSKVMLLSAEGRNPDVLAAASYAMQSDMTCAALTLTSDNPLIRRAGENLATRVFAYDMPWGKDGYLATNTLIATVLLLHCALFPKNYSQTFLAQLFEEQRLRNLRDQWYQDSTLRAIGGRNFIVLHDPMTKSFAIDLESKLSESAVAKVEIADYRQFAHGRHLQLASDTKGTAVIAAYSAEARALAEATLALFPPDILTFQLEIPGDEPNELVVAGLVMATLLTEAIAGAVQRDPGQPTVPQFGRDIYRLDSSHHYQGVSQSTNRYRLAARRKFDHLNVSDEEMAKATVAAEIYEAKLEGARYRAIISDFDGTLCNAEQRYSGMCPAIAQRIMELIEDGVVFSIASGRGGSLRTDLMKAFPPDYHPVIWVGYYGGSLIQPLNVEVEHPAANQDFKSLLGWLKTTVYYPRLKSFDESVRGGQLTIRVSSPEESRKLRLALRTRLNAAGLSTWRVFCSGHSIDVLDSRTNKNNVVRTIAQKFGFDPLTQVLRLGDSGDEDGNDYELLSEGCSLSADRVSASLTSCWNFATPGCSQAGATKRYLDHLHKVEEGYELRFDLPRKVSFEK</sequence>
<reference evidence="2 3" key="2">
    <citation type="journal article" date="2010" name="PLoS ONE">
        <title>Complete genome sequence of the multiresistant taxonomic outlier Pseudomonas aeruginosa PA7.</title>
        <authorList>
            <person name="Roy P.H."/>
            <person name="Tetu S.G."/>
            <person name="Larouche A."/>
            <person name="Elbourne L."/>
            <person name="Tremblay S."/>
            <person name="Ren Q."/>
            <person name="Dodson R."/>
            <person name="Harkins D."/>
            <person name="Shay R."/>
            <person name="Watkins K."/>
            <person name="Mahamoud Y."/>
            <person name="Paulsen I.T."/>
        </authorList>
    </citation>
    <scope>NUCLEOTIDE SEQUENCE [LARGE SCALE GENOMIC DNA]</scope>
    <source>
        <strain evidence="2 3">PA7</strain>
    </source>
</reference>
<evidence type="ECO:0000313" key="2">
    <source>
        <dbReference type="EMBL" id="ABR82629.2"/>
    </source>
</evidence>
<dbReference type="InterPro" id="IPR046348">
    <property type="entry name" value="SIS_dom_sf"/>
</dbReference>
<proteinExistence type="predicted"/>
<evidence type="ECO:0000313" key="3">
    <source>
        <dbReference type="Proteomes" id="UP000001582"/>
    </source>
</evidence>
<dbReference type="PROSITE" id="PS51464">
    <property type="entry name" value="SIS"/>
    <property type="match status" value="1"/>
</dbReference>
<dbReference type="InterPro" id="IPR001347">
    <property type="entry name" value="SIS_dom"/>
</dbReference>
<dbReference type="InterPro" id="IPR023214">
    <property type="entry name" value="HAD_sf"/>
</dbReference>
<dbReference type="Gene3D" id="3.40.50.1000">
    <property type="entry name" value="HAD superfamily/HAD-like"/>
    <property type="match status" value="1"/>
</dbReference>
<dbReference type="Proteomes" id="UP000001582">
    <property type="component" value="Chromosome"/>
</dbReference>
<dbReference type="SUPFAM" id="SSF56784">
    <property type="entry name" value="HAD-like"/>
    <property type="match status" value="1"/>
</dbReference>
<dbReference type="InterPro" id="IPR006380">
    <property type="entry name" value="SPP-like_dom"/>
</dbReference>
<dbReference type="GO" id="GO:0003824">
    <property type="term" value="F:catalytic activity"/>
    <property type="evidence" value="ECO:0007669"/>
    <property type="project" value="UniProtKB-ARBA"/>
</dbReference>
<dbReference type="GO" id="GO:1901135">
    <property type="term" value="P:carbohydrate derivative metabolic process"/>
    <property type="evidence" value="ECO:0007669"/>
    <property type="project" value="InterPro"/>
</dbReference>
<dbReference type="KEGG" id="pap:PSPA7_3044"/>
<feature type="domain" description="SIS" evidence="1">
    <location>
        <begin position="23"/>
        <end position="169"/>
    </location>
</feature>
<dbReference type="AlphaFoldDB" id="A6V5R9"/>
<organism evidence="2 3">
    <name type="scientific">Pseudomonas paraeruginosa (strain DSM 24068 / PA7)</name>
    <name type="common">Pseudomonas aeruginosa (strain PA7)</name>
    <dbReference type="NCBI Taxonomy" id="381754"/>
    <lineage>
        <taxon>Bacteria</taxon>
        <taxon>Pseudomonadati</taxon>
        <taxon>Pseudomonadota</taxon>
        <taxon>Gammaproteobacteria</taxon>
        <taxon>Pseudomonadales</taxon>
        <taxon>Pseudomonadaceae</taxon>
        <taxon>Pseudomonas</taxon>
        <taxon>Pseudomonas paraeruginosa</taxon>
    </lineage>
</organism>
<dbReference type="Gene3D" id="3.40.50.10490">
    <property type="entry name" value="Glucose-6-phosphate isomerase like protein, domain 1"/>
    <property type="match status" value="1"/>
</dbReference>
<reference evidence="2 3" key="1">
    <citation type="submission" date="2007-06" db="EMBL/GenBank/DDBJ databases">
        <authorList>
            <person name="Dodson R.J."/>
            <person name="Harkins D."/>
            <person name="Paulsen I.T."/>
        </authorList>
    </citation>
    <scope>NUCLEOTIDE SEQUENCE [LARGE SCALE GENOMIC DNA]</scope>
    <source>
        <strain evidence="2 3">PA7</strain>
    </source>
</reference>
<dbReference type="SUPFAM" id="SSF53697">
    <property type="entry name" value="SIS domain"/>
    <property type="match status" value="1"/>
</dbReference>
<dbReference type="GO" id="GO:0097367">
    <property type="term" value="F:carbohydrate derivative binding"/>
    <property type="evidence" value="ECO:0007669"/>
    <property type="project" value="InterPro"/>
</dbReference>
<dbReference type="EMBL" id="CP000744">
    <property type="protein sequence ID" value="ABR82629.2"/>
    <property type="molecule type" value="Genomic_DNA"/>
</dbReference>
<name>A6V5R9_PSEP7</name>
<gene>
    <name evidence="2" type="ordered locus">PSPA7_3044</name>
</gene>
<dbReference type="HOGENOM" id="CLU_429554_0_0_6"/>
<dbReference type="Pfam" id="PF05116">
    <property type="entry name" value="S6PP"/>
    <property type="match status" value="1"/>
</dbReference>
<accession>A6V5R9</accession>
<dbReference type="Gene3D" id="3.90.1070.10">
    <property type="match status" value="1"/>
</dbReference>
<evidence type="ECO:0000259" key="1">
    <source>
        <dbReference type="PROSITE" id="PS51464"/>
    </source>
</evidence>